<organism evidence="3 4">
    <name type="scientific">Amborella trichopoda</name>
    <dbReference type="NCBI Taxonomy" id="13333"/>
    <lineage>
        <taxon>Eukaryota</taxon>
        <taxon>Viridiplantae</taxon>
        <taxon>Streptophyta</taxon>
        <taxon>Embryophyta</taxon>
        <taxon>Tracheophyta</taxon>
        <taxon>Spermatophyta</taxon>
        <taxon>Magnoliopsida</taxon>
        <taxon>Amborellales</taxon>
        <taxon>Amborellaceae</taxon>
        <taxon>Amborella</taxon>
    </lineage>
</organism>
<dbReference type="SUPFAM" id="SSF54001">
    <property type="entry name" value="Cysteine proteinases"/>
    <property type="match status" value="1"/>
</dbReference>
<evidence type="ECO:0000313" key="4">
    <source>
        <dbReference type="Proteomes" id="UP000017836"/>
    </source>
</evidence>
<dbReference type="HOGENOM" id="CLU_2674394_0_0_1"/>
<evidence type="ECO:0000256" key="1">
    <source>
        <dbReference type="SAM" id="SignalP"/>
    </source>
</evidence>
<gene>
    <name evidence="3" type="ORF">AMTR_s00061p00215860</name>
</gene>
<dbReference type="InterPro" id="IPR013201">
    <property type="entry name" value="Prot_inhib_I29"/>
</dbReference>
<keyword evidence="4" id="KW-1185">Reference proteome</keyword>
<feature type="domain" description="Cathepsin propeptide inhibitor" evidence="2">
    <location>
        <begin position="39"/>
        <end position="68"/>
    </location>
</feature>
<dbReference type="Gene3D" id="1.10.287.2250">
    <property type="match status" value="1"/>
</dbReference>
<evidence type="ECO:0000259" key="2">
    <source>
        <dbReference type="Pfam" id="PF08246"/>
    </source>
</evidence>
<protein>
    <recommendedName>
        <fullName evidence="2">Cathepsin propeptide inhibitor domain-containing protein</fullName>
    </recommendedName>
</protein>
<evidence type="ECO:0000313" key="3">
    <source>
        <dbReference type="EMBL" id="ERN19269.1"/>
    </source>
</evidence>
<dbReference type="Gramene" id="ERN19269">
    <property type="protein sequence ID" value="ERN19269"/>
    <property type="gene ID" value="AMTR_s00061p00215860"/>
</dbReference>
<keyword evidence="1" id="KW-0732">Signal</keyword>
<reference evidence="4" key="1">
    <citation type="journal article" date="2013" name="Science">
        <title>The Amborella genome and the evolution of flowering plants.</title>
        <authorList>
            <consortium name="Amborella Genome Project"/>
        </authorList>
    </citation>
    <scope>NUCLEOTIDE SEQUENCE [LARGE SCALE GENOMIC DNA]</scope>
</reference>
<proteinExistence type="predicted"/>
<feature type="chain" id="PRO_5004659040" description="Cathepsin propeptide inhibitor domain-containing protein" evidence="1">
    <location>
        <begin position="23"/>
        <end position="75"/>
    </location>
</feature>
<feature type="signal peptide" evidence="1">
    <location>
        <begin position="1"/>
        <end position="22"/>
    </location>
</feature>
<accession>U5D9U0</accession>
<dbReference type="Pfam" id="PF08246">
    <property type="entry name" value="Inhibitor_I29"/>
    <property type="match status" value="1"/>
</dbReference>
<name>U5D9U0_AMBTC</name>
<dbReference type="AlphaFoldDB" id="U5D9U0"/>
<dbReference type="InterPro" id="IPR038765">
    <property type="entry name" value="Papain-like_cys_pep_sf"/>
</dbReference>
<sequence length="75" mass="8793">MATRVTSPLLFVLGLVSYGPLATLLHSEKETSSSMSVRFEQWMALHGRQYMDAKEREQRFQIFQDKSQIQRLREC</sequence>
<dbReference type="EMBL" id="KI392075">
    <property type="protein sequence ID" value="ERN19269.1"/>
    <property type="molecule type" value="Genomic_DNA"/>
</dbReference>
<dbReference type="Proteomes" id="UP000017836">
    <property type="component" value="Unassembled WGS sequence"/>
</dbReference>